<dbReference type="GO" id="GO:0009001">
    <property type="term" value="F:serine O-acetyltransferase activity"/>
    <property type="evidence" value="ECO:0007669"/>
    <property type="project" value="UniProtKB-EC"/>
</dbReference>
<evidence type="ECO:0000256" key="1">
    <source>
        <dbReference type="PIRNR" id="PIRNR000441"/>
    </source>
</evidence>
<proteinExistence type="inferred from homology"/>
<comment type="similarity">
    <text evidence="1">Belongs to the transferase hexapeptide repeat family.</text>
</comment>
<organism evidence="2 3">
    <name type="scientific">Ilumatobacter coccineus (strain NBRC 103263 / KCTC 29153 / YM16-304)</name>
    <dbReference type="NCBI Taxonomy" id="1313172"/>
    <lineage>
        <taxon>Bacteria</taxon>
        <taxon>Bacillati</taxon>
        <taxon>Actinomycetota</taxon>
        <taxon>Acidimicrobiia</taxon>
        <taxon>Acidimicrobiales</taxon>
        <taxon>Ilumatobacteraceae</taxon>
        <taxon>Ilumatobacter</taxon>
    </lineage>
</organism>
<dbReference type="InterPro" id="IPR011004">
    <property type="entry name" value="Trimer_LpxA-like_sf"/>
</dbReference>
<dbReference type="GO" id="GO:0005737">
    <property type="term" value="C:cytoplasm"/>
    <property type="evidence" value="ECO:0007669"/>
    <property type="project" value="InterPro"/>
</dbReference>
<dbReference type="PIRSF" id="PIRSF000441">
    <property type="entry name" value="CysE"/>
    <property type="match status" value="1"/>
</dbReference>
<dbReference type="Gene3D" id="2.160.10.10">
    <property type="entry name" value="Hexapeptide repeat proteins"/>
    <property type="match status" value="1"/>
</dbReference>
<dbReference type="EC" id="2.3.1.30" evidence="1"/>
<protein>
    <recommendedName>
        <fullName evidence="1">Serine acetyltransferase</fullName>
        <ecNumber evidence="1">2.3.1.30</ecNumber>
    </recommendedName>
</protein>
<dbReference type="EMBL" id="AP012057">
    <property type="protein sequence ID" value="BAN01762.1"/>
    <property type="molecule type" value="Genomic_DNA"/>
</dbReference>
<evidence type="ECO:0000313" key="2">
    <source>
        <dbReference type="EMBL" id="BAN01762.1"/>
    </source>
</evidence>
<dbReference type="PANTHER" id="PTHR42811">
    <property type="entry name" value="SERINE ACETYLTRANSFERASE"/>
    <property type="match status" value="1"/>
</dbReference>
<keyword evidence="1 2" id="KW-0012">Acyltransferase</keyword>
<keyword evidence="1 2" id="KW-0808">Transferase</keyword>
<dbReference type="GO" id="GO:0006535">
    <property type="term" value="P:cysteine biosynthetic process from serine"/>
    <property type="evidence" value="ECO:0007669"/>
    <property type="project" value="InterPro"/>
</dbReference>
<gene>
    <name evidence="2" type="ORF">YM304_14480</name>
</gene>
<comment type="catalytic activity">
    <reaction evidence="1">
        <text>L-serine + acetyl-CoA = O-acetyl-L-serine + CoA</text>
        <dbReference type="Rhea" id="RHEA:24560"/>
        <dbReference type="ChEBI" id="CHEBI:33384"/>
        <dbReference type="ChEBI" id="CHEBI:57287"/>
        <dbReference type="ChEBI" id="CHEBI:57288"/>
        <dbReference type="ChEBI" id="CHEBI:58340"/>
        <dbReference type="EC" id="2.3.1.30"/>
    </reaction>
</comment>
<dbReference type="KEGG" id="aym:YM304_14480"/>
<evidence type="ECO:0000313" key="3">
    <source>
        <dbReference type="Proteomes" id="UP000011863"/>
    </source>
</evidence>
<dbReference type="InterPro" id="IPR005881">
    <property type="entry name" value="Ser_O-AcTrfase"/>
</dbReference>
<dbReference type="SUPFAM" id="SSF51161">
    <property type="entry name" value="Trimeric LpxA-like enzymes"/>
    <property type="match status" value="1"/>
</dbReference>
<reference evidence="2 3" key="1">
    <citation type="journal article" date="2013" name="Int. J. Syst. Evol. Microbiol.">
        <title>Ilumatobacter nonamiense sp. nov. and Ilumatobacter coccineum sp. nov., isolated from seashore sand.</title>
        <authorList>
            <person name="Matsumoto A."/>
            <person name="Kasai H."/>
            <person name="Matsuo Y."/>
            <person name="Shizuri Y."/>
            <person name="Ichikawa N."/>
            <person name="Fujita N."/>
            <person name="Omura S."/>
            <person name="Takahashi Y."/>
        </authorList>
    </citation>
    <scope>NUCLEOTIDE SEQUENCE [LARGE SCALE GENOMIC DNA]</scope>
    <source>
        <strain evidence="3">NBRC 103263 / KCTC 29153 / YM16-304</strain>
    </source>
</reference>
<dbReference type="Proteomes" id="UP000011863">
    <property type="component" value="Chromosome"/>
</dbReference>
<sequence length="172" mass="18060">MDAARWVRPQEIVPVSTLSGRVIAKLLVRHPPLRAMAWFRLASALASSGVRGVPSWIQRRLLRLYGLELTPGTPIGGGLYIAHPVGCVLVAEDIGTNVTIIGQVTFGTRTDNRWPIVGDDTFFGVGARVLGGITVGAAARIGANAVVLDDVAAGATAVGNPAETVRTRTATR</sequence>
<dbReference type="AlphaFoldDB" id="A0A6C7E6R1"/>
<keyword evidence="3" id="KW-1185">Reference proteome</keyword>
<accession>A0A6C7E6R1</accession>
<name>A0A6C7E6R1_ILUCY</name>